<organism evidence="1 2">
    <name type="scientific">Myxococcus llanfairpwllgwyngyllgogerychwyrndrobwllllantysiliogogogochensis</name>
    <dbReference type="NCBI Taxonomy" id="2590453"/>
    <lineage>
        <taxon>Bacteria</taxon>
        <taxon>Pseudomonadati</taxon>
        <taxon>Myxococcota</taxon>
        <taxon>Myxococcia</taxon>
        <taxon>Myxococcales</taxon>
        <taxon>Cystobacterineae</taxon>
        <taxon>Myxococcaceae</taxon>
        <taxon>Myxococcus</taxon>
    </lineage>
</organism>
<dbReference type="Proteomes" id="UP000315369">
    <property type="component" value="Unassembled WGS sequence"/>
</dbReference>
<dbReference type="EMBL" id="VIFM01000252">
    <property type="protein sequence ID" value="TQF10469.1"/>
    <property type="molecule type" value="Genomic_DNA"/>
</dbReference>
<dbReference type="OrthoDB" id="5383105at2"/>
<accession>A0A540WN64</accession>
<name>A0A540WN64_9BACT</name>
<proteinExistence type="predicted"/>
<keyword evidence="2" id="KW-1185">Reference proteome</keyword>
<dbReference type="AlphaFoldDB" id="A0A540WN64"/>
<evidence type="ECO:0000313" key="1">
    <source>
        <dbReference type="EMBL" id="TQF10469.1"/>
    </source>
</evidence>
<reference evidence="1 2" key="1">
    <citation type="submission" date="2019-06" db="EMBL/GenBank/DDBJ databases">
        <authorList>
            <person name="Livingstone P."/>
            <person name="Whitworth D."/>
        </authorList>
    </citation>
    <scope>NUCLEOTIDE SEQUENCE [LARGE SCALE GENOMIC DNA]</scope>
    <source>
        <strain evidence="1 2">AM401</strain>
    </source>
</reference>
<dbReference type="RefSeq" id="WP_141647742.1">
    <property type="nucleotide sequence ID" value="NZ_VIFM01000252.1"/>
</dbReference>
<comment type="caution">
    <text evidence="1">The sequence shown here is derived from an EMBL/GenBank/DDBJ whole genome shotgun (WGS) entry which is preliminary data.</text>
</comment>
<gene>
    <name evidence="1" type="ORF">FJV41_39255</name>
</gene>
<sequence>MTQSKPTHTCLSCKKTEGGEVIGSNYISTGENGMIVRFWMCDACALTMGPDQGPIDMDEPAGAAQQG</sequence>
<protein>
    <submittedName>
        <fullName evidence="1">Uncharacterized protein</fullName>
    </submittedName>
</protein>
<evidence type="ECO:0000313" key="2">
    <source>
        <dbReference type="Proteomes" id="UP000315369"/>
    </source>
</evidence>